<protein>
    <submittedName>
        <fullName evidence="1">Uncharacterized protein</fullName>
    </submittedName>
</protein>
<proteinExistence type="predicted"/>
<reference evidence="1 2" key="1">
    <citation type="journal article" date="2019" name="Front. Genet.">
        <title>Whole-Genome Sequencing of the Opportunistic Yeast Pathogen Candida inconspicua Uncovers Its Hybrid Origin.</title>
        <authorList>
            <person name="Mixao V."/>
            <person name="Hansen A.P."/>
            <person name="Saus E."/>
            <person name="Boekhout T."/>
            <person name="Lass-Florl C."/>
            <person name="Gabaldon T."/>
        </authorList>
    </citation>
    <scope>NUCLEOTIDE SEQUENCE [LARGE SCALE GENOMIC DNA]</scope>
    <source>
        <strain evidence="1 2">CBS 180</strain>
    </source>
</reference>
<organism evidence="1 2">
    <name type="scientific">Pichia inconspicua</name>
    <dbReference type="NCBI Taxonomy" id="52247"/>
    <lineage>
        <taxon>Eukaryota</taxon>
        <taxon>Fungi</taxon>
        <taxon>Dikarya</taxon>
        <taxon>Ascomycota</taxon>
        <taxon>Saccharomycotina</taxon>
        <taxon>Pichiomycetes</taxon>
        <taxon>Pichiales</taxon>
        <taxon>Pichiaceae</taxon>
        <taxon>Pichia</taxon>
    </lineage>
</organism>
<name>A0A4T0WYT4_9ASCO</name>
<gene>
    <name evidence="1" type="ORF">CANINC_003360</name>
</gene>
<evidence type="ECO:0000313" key="2">
    <source>
        <dbReference type="Proteomes" id="UP000307173"/>
    </source>
</evidence>
<dbReference type="EMBL" id="SELW01000551">
    <property type="protein sequence ID" value="TID21876.1"/>
    <property type="molecule type" value="Genomic_DNA"/>
</dbReference>
<accession>A0A4T0WYT4</accession>
<dbReference type="AlphaFoldDB" id="A0A4T0WYT4"/>
<keyword evidence="2" id="KW-1185">Reference proteome</keyword>
<evidence type="ECO:0000313" key="1">
    <source>
        <dbReference type="EMBL" id="TID21876.1"/>
    </source>
</evidence>
<comment type="caution">
    <text evidence="1">The sequence shown here is derived from an EMBL/GenBank/DDBJ whole genome shotgun (WGS) entry which is preliminary data.</text>
</comment>
<sequence>MMNTSQNTTSHTTTSTLSWTRTLSQHTLLPISPALTLHHTVDHAFNSIASRLKMDLQGTAQLATSIDKVKKSEARLADALKELEK</sequence>
<dbReference type="Proteomes" id="UP000307173">
    <property type="component" value="Unassembled WGS sequence"/>
</dbReference>